<dbReference type="InterPro" id="IPR023408">
    <property type="entry name" value="MscS_beta-dom_sf"/>
</dbReference>
<dbReference type="PATRIC" id="fig|1514904.3.peg.2128"/>
<accession>A0A0M9GLH4</accession>
<feature type="transmembrane region" description="Helical" evidence="6">
    <location>
        <begin position="348"/>
        <end position="367"/>
    </location>
</feature>
<dbReference type="InterPro" id="IPR006685">
    <property type="entry name" value="MscS_channel_2nd"/>
</dbReference>
<dbReference type="SUPFAM" id="SSF50182">
    <property type="entry name" value="Sm-like ribonucleoproteins"/>
    <property type="match status" value="1"/>
</dbReference>
<keyword evidence="2" id="KW-1003">Cell membrane</keyword>
<keyword evidence="5 6" id="KW-0472">Membrane</keyword>
<comment type="subcellular location">
    <subcellularLocation>
        <location evidence="1">Cell membrane</location>
        <topology evidence="1">Multi-pass membrane protein</topology>
    </subcellularLocation>
</comment>
<name>A0A0M9GLH4_9HYPH</name>
<dbReference type="Proteomes" id="UP000038011">
    <property type="component" value="Unassembled WGS sequence"/>
</dbReference>
<evidence type="ECO:0000256" key="3">
    <source>
        <dbReference type="ARBA" id="ARBA00022692"/>
    </source>
</evidence>
<gene>
    <name evidence="8" type="ORF">SU32_14945</name>
</gene>
<feature type="domain" description="Mechanosensitive ion channel MscS" evidence="7">
    <location>
        <begin position="371"/>
        <end position="436"/>
    </location>
</feature>
<keyword evidence="4 6" id="KW-1133">Transmembrane helix</keyword>
<sequence>MLLSSFALLPAQGQDGESGANTFAFEEKTINEGLPAVTSPLRLDTPRATIETFLDAVRQDDFLRAGRALNLNAIPVEEQAKRAPELALQMAFILRRHDLIVWDDLPDQPDARVLPGLQQSSSPYSRRSVELGVVNVDGRPVPISLQRFMSPDSEAVWLFSPFAVKRVPDLYGETEHDFLSRWYPLRDRVDMLGKPSVLEWTAAAILLLLALLFWFSLAYIVRAIIRKLPLRYWSTARRITIPFATIITALLFRICLTEFVILTGPVASWLDIASEAIGLVAGAWLVVQLSSTLSLALSQKYVVPLGVDDPENRRFKTTMYVVRRLALVAVALLSIGYILLRVEIFESFGISVLASAGALGVLVAIAARPLLGNMVSGLQIALTDPVRIGDVVVYDDQWATVEDISFAHTVLRTLTETRLIVPHSDFLSRPFENWSKDGEEVRRIVKIPVDYRIDVEKIRQKVEEIVEADPRSTEQPPEVEVVELTEEVAILWVWVSGTTALTSWYLHNEVREKLVAYIRELEGGAYLPRRRHLVVGQE</sequence>
<evidence type="ECO:0000256" key="6">
    <source>
        <dbReference type="SAM" id="Phobius"/>
    </source>
</evidence>
<dbReference type="PANTHER" id="PTHR30566:SF25">
    <property type="entry name" value="INNER MEMBRANE PROTEIN"/>
    <property type="match status" value="1"/>
</dbReference>
<proteinExistence type="predicted"/>
<dbReference type="PANTHER" id="PTHR30566">
    <property type="entry name" value="YNAI-RELATED MECHANOSENSITIVE ION CHANNEL"/>
    <property type="match status" value="1"/>
</dbReference>
<keyword evidence="9" id="KW-1185">Reference proteome</keyword>
<dbReference type="SUPFAM" id="SSF82689">
    <property type="entry name" value="Mechanosensitive channel protein MscS (YggB), C-terminal domain"/>
    <property type="match status" value="1"/>
</dbReference>
<dbReference type="GO" id="GO:0005886">
    <property type="term" value="C:plasma membrane"/>
    <property type="evidence" value="ECO:0007669"/>
    <property type="project" value="UniProtKB-SubCell"/>
</dbReference>
<dbReference type="OrthoDB" id="9792218at2"/>
<feature type="transmembrane region" description="Helical" evidence="6">
    <location>
        <begin position="321"/>
        <end position="342"/>
    </location>
</feature>
<dbReference type="AlphaFoldDB" id="A0A0M9GLH4"/>
<dbReference type="InterPro" id="IPR011066">
    <property type="entry name" value="MscS_channel_C_sf"/>
</dbReference>
<evidence type="ECO:0000256" key="1">
    <source>
        <dbReference type="ARBA" id="ARBA00004651"/>
    </source>
</evidence>
<dbReference type="EMBL" id="JXMU01000027">
    <property type="protein sequence ID" value="KPB00216.1"/>
    <property type="molecule type" value="Genomic_DNA"/>
</dbReference>
<keyword evidence="3 6" id="KW-0812">Transmembrane</keyword>
<evidence type="ECO:0000256" key="5">
    <source>
        <dbReference type="ARBA" id="ARBA00023136"/>
    </source>
</evidence>
<dbReference type="GO" id="GO:0008381">
    <property type="term" value="F:mechanosensitive monoatomic ion channel activity"/>
    <property type="evidence" value="ECO:0007669"/>
    <property type="project" value="UniProtKB-ARBA"/>
</dbReference>
<evidence type="ECO:0000259" key="7">
    <source>
        <dbReference type="Pfam" id="PF00924"/>
    </source>
</evidence>
<dbReference type="InterPro" id="IPR010920">
    <property type="entry name" value="LSM_dom_sf"/>
</dbReference>
<protein>
    <recommendedName>
        <fullName evidence="7">Mechanosensitive ion channel MscS domain-containing protein</fullName>
    </recommendedName>
</protein>
<dbReference type="Gene3D" id="1.10.287.1260">
    <property type="match status" value="1"/>
</dbReference>
<feature type="transmembrane region" description="Helical" evidence="6">
    <location>
        <begin position="241"/>
        <end position="264"/>
    </location>
</feature>
<reference evidence="8 9" key="1">
    <citation type="submission" date="2015-01" db="EMBL/GenBank/DDBJ databases">
        <title>Ahrensia donghaiensis sp. nov., a novel dimethylsulphoniopropionate-cleavage bacterium isolated from seawater and emended descriptions of the genus Ahrensia and Ahrensia kielensis.</title>
        <authorList>
            <person name="Liu J."/>
        </authorList>
    </citation>
    <scope>NUCLEOTIDE SEQUENCE [LARGE SCALE GENOMIC DNA]</scope>
    <source>
        <strain evidence="8 9">LZD062</strain>
    </source>
</reference>
<dbReference type="RefSeq" id="WP_054000184.1">
    <property type="nucleotide sequence ID" value="NZ_JXMU01000027.1"/>
</dbReference>
<comment type="caution">
    <text evidence="8">The sequence shown here is derived from an EMBL/GenBank/DDBJ whole genome shotgun (WGS) entry which is preliminary data.</text>
</comment>
<evidence type="ECO:0000313" key="9">
    <source>
        <dbReference type="Proteomes" id="UP000038011"/>
    </source>
</evidence>
<evidence type="ECO:0000256" key="2">
    <source>
        <dbReference type="ARBA" id="ARBA00022475"/>
    </source>
</evidence>
<feature type="transmembrane region" description="Helical" evidence="6">
    <location>
        <begin position="200"/>
        <end position="221"/>
    </location>
</feature>
<dbReference type="Pfam" id="PF00924">
    <property type="entry name" value="MS_channel_2nd"/>
    <property type="match status" value="1"/>
</dbReference>
<dbReference type="Gene3D" id="2.30.30.60">
    <property type="match status" value="1"/>
</dbReference>
<evidence type="ECO:0000313" key="8">
    <source>
        <dbReference type="EMBL" id="KPB00216.1"/>
    </source>
</evidence>
<dbReference type="STRING" id="1514904.SU32_14945"/>
<feature type="transmembrane region" description="Helical" evidence="6">
    <location>
        <begin position="276"/>
        <end position="297"/>
    </location>
</feature>
<evidence type="ECO:0000256" key="4">
    <source>
        <dbReference type="ARBA" id="ARBA00022989"/>
    </source>
</evidence>
<organism evidence="8 9">
    <name type="scientific">Ahrensia marina</name>
    <dbReference type="NCBI Taxonomy" id="1514904"/>
    <lineage>
        <taxon>Bacteria</taxon>
        <taxon>Pseudomonadati</taxon>
        <taxon>Pseudomonadota</taxon>
        <taxon>Alphaproteobacteria</taxon>
        <taxon>Hyphomicrobiales</taxon>
        <taxon>Ahrensiaceae</taxon>
        <taxon>Ahrensia</taxon>
    </lineage>
</organism>